<comment type="caution">
    <text evidence="2">The sequence shown here is derived from an EMBL/GenBank/DDBJ whole genome shotgun (WGS) entry which is preliminary data.</text>
</comment>
<feature type="region of interest" description="Disordered" evidence="1">
    <location>
        <begin position="1"/>
        <end position="22"/>
    </location>
</feature>
<accession>A0A409XNS2</accession>
<gene>
    <name evidence="2" type="ORF">CVT25_008664</name>
</gene>
<organism evidence="2 3">
    <name type="scientific">Psilocybe cyanescens</name>
    <dbReference type="NCBI Taxonomy" id="93625"/>
    <lineage>
        <taxon>Eukaryota</taxon>
        <taxon>Fungi</taxon>
        <taxon>Dikarya</taxon>
        <taxon>Basidiomycota</taxon>
        <taxon>Agaricomycotina</taxon>
        <taxon>Agaricomycetes</taxon>
        <taxon>Agaricomycetidae</taxon>
        <taxon>Agaricales</taxon>
        <taxon>Agaricineae</taxon>
        <taxon>Strophariaceae</taxon>
        <taxon>Psilocybe</taxon>
    </lineage>
</organism>
<proteinExistence type="predicted"/>
<dbReference type="Proteomes" id="UP000283269">
    <property type="component" value="Unassembled WGS sequence"/>
</dbReference>
<name>A0A409XNS2_PSICY</name>
<sequence length="131" mass="14967">MRRYQNSNDSSSGCGRPARLGRRTAGGCEERVPVMFREEQTQNLRFTDYPVPYNCSDEVDMAIYSNMEGIDEAIEDLPHLQQKGRLMLYAKEELYTTDIAVPVCLKIDGEDRYIARGVNIIELAFMNSFAE</sequence>
<dbReference type="EMBL" id="NHYD01001045">
    <property type="protein sequence ID" value="PPQ92443.1"/>
    <property type="molecule type" value="Genomic_DNA"/>
</dbReference>
<keyword evidence="3" id="KW-1185">Reference proteome</keyword>
<reference evidence="2 3" key="1">
    <citation type="journal article" date="2018" name="Evol. Lett.">
        <title>Horizontal gene cluster transfer increased hallucinogenic mushroom diversity.</title>
        <authorList>
            <person name="Reynolds H.T."/>
            <person name="Vijayakumar V."/>
            <person name="Gluck-Thaler E."/>
            <person name="Korotkin H.B."/>
            <person name="Matheny P.B."/>
            <person name="Slot J.C."/>
        </authorList>
    </citation>
    <scope>NUCLEOTIDE SEQUENCE [LARGE SCALE GENOMIC DNA]</scope>
    <source>
        <strain evidence="2 3">2631</strain>
    </source>
</reference>
<evidence type="ECO:0000256" key="1">
    <source>
        <dbReference type="SAM" id="MobiDB-lite"/>
    </source>
</evidence>
<evidence type="ECO:0000313" key="2">
    <source>
        <dbReference type="EMBL" id="PPQ92443.1"/>
    </source>
</evidence>
<evidence type="ECO:0000313" key="3">
    <source>
        <dbReference type="Proteomes" id="UP000283269"/>
    </source>
</evidence>
<protein>
    <submittedName>
        <fullName evidence="2">Uncharacterized protein</fullName>
    </submittedName>
</protein>
<dbReference type="InParanoid" id="A0A409XNS2"/>
<dbReference type="AlphaFoldDB" id="A0A409XNS2"/>
<feature type="compositionally biased region" description="Polar residues" evidence="1">
    <location>
        <begin position="1"/>
        <end position="13"/>
    </location>
</feature>